<reference evidence="1 2" key="1">
    <citation type="submission" date="2017-11" db="EMBL/GenBank/DDBJ databases">
        <title>De novo assembly and phasing of dikaryotic genomes from two isolates of Puccinia coronata f. sp. avenae, the causal agent of oat crown rust.</title>
        <authorList>
            <person name="Miller M.E."/>
            <person name="Zhang Y."/>
            <person name="Omidvar V."/>
            <person name="Sperschneider J."/>
            <person name="Schwessinger B."/>
            <person name="Raley C."/>
            <person name="Palmer J.M."/>
            <person name="Garnica D."/>
            <person name="Upadhyaya N."/>
            <person name="Rathjen J."/>
            <person name="Taylor J.M."/>
            <person name="Park R.F."/>
            <person name="Dodds P.N."/>
            <person name="Hirsch C.D."/>
            <person name="Kianian S.F."/>
            <person name="Figueroa M."/>
        </authorList>
    </citation>
    <scope>NUCLEOTIDE SEQUENCE [LARGE SCALE GENOMIC DNA]</scope>
    <source>
        <strain evidence="1">12NC29</strain>
    </source>
</reference>
<protein>
    <submittedName>
        <fullName evidence="1">Uncharacterized protein</fullName>
    </submittedName>
</protein>
<dbReference type="EMBL" id="PGCJ01000841">
    <property type="protein sequence ID" value="PLW17874.1"/>
    <property type="molecule type" value="Genomic_DNA"/>
</dbReference>
<sequence length="131" mass="14905">MIDLASGLQLFLPLSSAGGRNGVPAKFAQESLLTTSQHRHTIIHSNPDDRLTSCGHASLAVKQLHNLEEYLSSRLPRWKCGFWSRAVVLSIVNLIDLTWPVESQRIDEVRWRICEWEQLPLQARVSRATYN</sequence>
<dbReference type="AlphaFoldDB" id="A0A2N5SXA5"/>
<keyword evidence="2" id="KW-1185">Reference proteome</keyword>
<proteinExistence type="predicted"/>
<accession>A0A2N5SXA5</accession>
<evidence type="ECO:0000313" key="2">
    <source>
        <dbReference type="Proteomes" id="UP000235388"/>
    </source>
</evidence>
<dbReference type="Proteomes" id="UP000235388">
    <property type="component" value="Unassembled WGS sequence"/>
</dbReference>
<gene>
    <name evidence="1" type="ORF">PCANC_15343</name>
</gene>
<name>A0A2N5SXA5_9BASI</name>
<organism evidence="1 2">
    <name type="scientific">Puccinia coronata f. sp. avenae</name>
    <dbReference type="NCBI Taxonomy" id="200324"/>
    <lineage>
        <taxon>Eukaryota</taxon>
        <taxon>Fungi</taxon>
        <taxon>Dikarya</taxon>
        <taxon>Basidiomycota</taxon>
        <taxon>Pucciniomycotina</taxon>
        <taxon>Pucciniomycetes</taxon>
        <taxon>Pucciniales</taxon>
        <taxon>Pucciniaceae</taxon>
        <taxon>Puccinia</taxon>
    </lineage>
</organism>
<comment type="caution">
    <text evidence="1">The sequence shown here is derived from an EMBL/GenBank/DDBJ whole genome shotgun (WGS) entry which is preliminary data.</text>
</comment>
<evidence type="ECO:0000313" key="1">
    <source>
        <dbReference type="EMBL" id="PLW17874.1"/>
    </source>
</evidence>